<proteinExistence type="inferred from homology"/>
<evidence type="ECO:0000256" key="7">
    <source>
        <dbReference type="SAM" id="Phobius"/>
    </source>
</evidence>
<dbReference type="InterPro" id="IPR002524">
    <property type="entry name" value="Cation_efflux"/>
</dbReference>
<evidence type="ECO:0000256" key="2">
    <source>
        <dbReference type="ARBA" id="ARBA00008114"/>
    </source>
</evidence>
<evidence type="ECO:0000256" key="3">
    <source>
        <dbReference type="ARBA" id="ARBA00022448"/>
    </source>
</evidence>
<dbReference type="InterPro" id="IPR027470">
    <property type="entry name" value="Cation_efflux_CTD"/>
</dbReference>
<dbReference type="PANTHER" id="PTHR43840">
    <property type="entry name" value="MITOCHONDRIAL METAL TRANSPORTER 1-RELATED"/>
    <property type="match status" value="1"/>
</dbReference>
<feature type="domain" description="Cation efflux protein cytoplasmic" evidence="9">
    <location>
        <begin position="206"/>
        <end position="284"/>
    </location>
</feature>
<dbReference type="Gene3D" id="3.30.70.1350">
    <property type="entry name" value="Cation efflux protein, cytoplasmic domain"/>
    <property type="match status" value="1"/>
</dbReference>
<dbReference type="PANTHER" id="PTHR43840:SF15">
    <property type="entry name" value="MITOCHONDRIAL METAL TRANSPORTER 1-RELATED"/>
    <property type="match status" value="1"/>
</dbReference>
<feature type="transmembrane region" description="Helical" evidence="7">
    <location>
        <begin position="109"/>
        <end position="131"/>
    </location>
</feature>
<name>A0A3G1KWA2_FORW1</name>
<evidence type="ECO:0000259" key="9">
    <source>
        <dbReference type="Pfam" id="PF16916"/>
    </source>
</evidence>
<sequence>MDARVKAAQVSVMSNSLLVVLKLFVGLWMGSVSVISEAIHSGLDLVAALIAFLSLRQASQPADDQHQFGHGKIENVSGVLEAILIFIAAIWIMVEAVKKLMSGAHLESVGLGILVMGIAALINFFVARYLFSVAKATDSIALKADALHLSTDVFTSLGVMAGLGLIKLTGIQVLDPLAAMIVGCLIIKASFALTKEALLPLIDTKLPEAEEKEIIDIIRGYQQDFVEFHKLRSRKAGSERHIDLHLVVPRDKHVREVHAMCDQIELEIKHRFASSHVLIHIEPCESDCDACKTTCTENEK</sequence>
<dbReference type="Pfam" id="PF16916">
    <property type="entry name" value="ZT_dimer"/>
    <property type="match status" value="1"/>
</dbReference>
<keyword evidence="11" id="KW-1185">Reference proteome</keyword>
<dbReference type="KEGG" id="fwa:DCMF_18560"/>
<dbReference type="GO" id="GO:0015086">
    <property type="term" value="F:cadmium ion transmembrane transporter activity"/>
    <property type="evidence" value="ECO:0007669"/>
    <property type="project" value="TreeGrafter"/>
</dbReference>
<evidence type="ECO:0000256" key="1">
    <source>
        <dbReference type="ARBA" id="ARBA00004141"/>
    </source>
</evidence>
<dbReference type="GO" id="GO:0005886">
    <property type="term" value="C:plasma membrane"/>
    <property type="evidence" value="ECO:0007669"/>
    <property type="project" value="TreeGrafter"/>
</dbReference>
<evidence type="ECO:0000256" key="6">
    <source>
        <dbReference type="ARBA" id="ARBA00023136"/>
    </source>
</evidence>
<comment type="similarity">
    <text evidence="2">Belongs to the cation diffusion facilitator (CDF) transporter (TC 2.A.4) family.</text>
</comment>
<dbReference type="InterPro" id="IPR027469">
    <property type="entry name" value="Cation_efflux_TMD_sf"/>
</dbReference>
<dbReference type="SUPFAM" id="SSF160240">
    <property type="entry name" value="Cation efflux protein cytoplasmic domain-like"/>
    <property type="match status" value="1"/>
</dbReference>
<feature type="transmembrane region" description="Helical" evidence="7">
    <location>
        <begin position="12"/>
        <end position="32"/>
    </location>
</feature>
<feature type="domain" description="Cation efflux protein transmembrane" evidence="8">
    <location>
        <begin position="9"/>
        <end position="201"/>
    </location>
</feature>
<keyword evidence="5 7" id="KW-1133">Transmembrane helix</keyword>
<evidence type="ECO:0000256" key="5">
    <source>
        <dbReference type="ARBA" id="ARBA00022989"/>
    </source>
</evidence>
<evidence type="ECO:0000259" key="8">
    <source>
        <dbReference type="Pfam" id="PF01545"/>
    </source>
</evidence>
<keyword evidence="4 7" id="KW-0812">Transmembrane</keyword>
<organism evidence="10 11">
    <name type="scientific">Formimonas warabiya</name>
    <dbReference type="NCBI Taxonomy" id="1761012"/>
    <lineage>
        <taxon>Bacteria</taxon>
        <taxon>Bacillati</taxon>
        <taxon>Bacillota</taxon>
        <taxon>Clostridia</taxon>
        <taxon>Eubacteriales</taxon>
        <taxon>Peptococcaceae</taxon>
        <taxon>Candidatus Formimonas</taxon>
    </lineage>
</organism>
<dbReference type="RefSeq" id="WP_148135797.1">
    <property type="nucleotide sequence ID" value="NZ_CP017634.1"/>
</dbReference>
<evidence type="ECO:0000256" key="4">
    <source>
        <dbReference type="ARBA" id="ARBA00022692"/>
    </source>
</evidence>
<dbReference type="GO" id="GO:0015341">
    <property type="term" value="F:zinc efflux antiporter activity"/>
    <property type="evidence" value="ECO:0007669"/>
    <property type="project" value="TreeGrafter"/>
</dbReference>
<dbReference type="OrthoDB" id="9806522at2"/>
<keyword evidence="6 7" id="KW-0472">Membrane</keyword>
<dbReference type="AlphaFoldDB" id="A0A3G1KWA2"/>
<dbReference type="Gene3D" id="1.20.1510.10">
    <property type="entry name" value="Cation efflux protein transmembrane domain"/>
    <property type="match status" value="1"/>
</dbReference>
<dbReference type="Proteomes" id="UP000323521">
    <property type="component" value="Chromosome"/>
</dbReference>
<gene>
    <name evidence="10" type="ORF">DCMF_18560</name>
</gene>
<accession>A0A3G1KWA2</accession>
<dbReference type="SUPFAM" id="SSF161111">
    <property type="entry name" value="Cation efflux protein transmembrane domain-like"/>
    <property type="match status" value="1"/>
</dbReference>
<feature type="transmembrane region" description="Helical" evidence="7">
    <location>
        <begin position="38"/>
        <end position="55"/>
    </location>
</feature>
<protein>
    <submittedName>
        <fullName evidence="10">Cation-efflux pump</fullName>
    </submittedName>
</protein>
<comment type="subcellular location">
    <subcellularLocation>
        <location evidence="1">Membrane</location>
        <topology evidence="1">Multi-pass membrane protein</topology>
    </subcellularLocation>
</comment>
<dbReference type="GO" id="GO:0006882">
    <property type="term" value="P:intracellular zinc ion homeostasis"/>
    <property type="evidence" value="ECO:0007669"/>
    <property type="project" value="TreeGrafter"/>
</dbReference>
<dbReference type="EMBL" id="CP017634">
    <property type="protein sequence ID" value="ATW26485.1"/>
    <property type="molecule type" value="Genomic_DNA"/>
</dbReference>
<feature type="transmembrane region" description="Helical" evidence="7">
    <location>
        <begin position="76"/>
        <end position="94"/>
    </location>
</feature>
<keyword evidence="3" id="KW-0813">Transport</keyword>
<dbReference type="GO" id="GO:0015093">
    <property type="term" value="F:ferrous iron transmembrane transporter activity"/>
    <property type="evidence" value="ECO:0007669"/>
    <property type="project" value="TreeGrafter"/>
</dbReference>
<dbReference type="Pfam" id="PF01545">
    <property type="entry name" value="Cation_efflux"/>
    <property type="match status" value="1"/>
</dbReference>
<dbReference type="NCBIfam" id="TIGR01297">
    <property type="entry name" value="CDF"/>
    <property type="match status" value="1"/>
</dbReference>
<dbReference type="InterPro" id="IPR050291">
    <property type="entry name" value="CDF_Transporter"/>
</dbReference>
<dbReference type="InterPro" id="IPR058533">
    <property type="entry name" value="Cation_efflux_TM"/>
</dbReference>
<reference evidence="10 11" key="1">
    <citation type="submission" date="2016-10" db="EMBL/GenBank/DDBJ databases">
        <title>Complete Genome Sequence of Peptococcaceae strain DCMF.</title>
        <authorList>
            <person name="Edwards R.J."/>
            <person name="Holland S.I."/>
            <person name="Deshpande N.P."/>
            <person name="Wong Y.K."/>
            <person name="Ertan H."/>
            <person name="Manefield M."/>
            <person name="Russell T.L."/>
            <person name="Lee M.J."/>
        </authorList>
    </citation>
    <scope>NUCLEOTIDE SEQUENCE [LARGE SCALE GENOMIC DNA]</scope>
    <source>
        <strain evidence="10 11">DCMF</strain>
    </source>
</reference>
<evidence type="ECO:0000313" key="10">
    <source>
        <dbReference type="EMBL" id="ATW26485.1"/>
    </source>
</evidence>
<dbReference type="InterPro" id="IPR036837">
    <property type="entry name" value="Cation_efflux_CTD_sf"/>
</dbReference>
<evidence type="ECO:0000313" key="11">
    <source>
        <dbReference type="Proteomes" id="UP000323521"/>
    </source>
</evidence>